<dbReference type="PANTHER" id="PTHR11362:SF82">
    <property type="entry name" value="PHOSPHATIDYLETHANOLAMINE-BINDING PROTEIN 4"/>
    <property type="match status" value="1"/>
</dbReference>
<accession>A0A1Y1ID23</accession>
<proteinExistence type="inferred from homology"/>
<dbReference type="Gene3D" id="3.90.280.10">
    <property type="entry name" value="PEBP-like"/>
    <property type="match status" value="1"/>
</dbReference>
<feature type="region of interest" description="Disordered" evidence="2">
    <location>
        <begin position="33"/>
        <end position="52"/>
    </location>
</feature>
<feature type="compositionally biased region" description="Basic and acidic residues" evidence="2">
    <location>
        <begin position="35"/>
        <end position="52"/>
    </location>
</feature>
<dbReference type="Proteomes" id="UP000054558">
    <property type="component" value="Unassembled WGS sequence"/>
</dbReference>
<dbReference type="InterPro" id="IPR035810">
    <property type="entry name" value="PEBP_euk"/>
</dbReference>
<keyword evidence="5" id="KW-1185">Reference proteome</keyword>
<dbReference type="PROSITE" id="PS51257">
    <property type="entry name" value="PROKAR_LIPOPROTEIN"/>
    <property type="match status" value="1"/>
</dbReference>
<feature type="chain" id="PRO_5012530637" evidence="3">
    <location>
        <begin position="25"/>
        <end position="238"/>
    </location>
</feature>
<evidence type="ECO:0000313" key="5">
    <source>
        <dbReference type="Proteomes" id="UP000054558"/>
    </source>
</evidence>
<dbReference type="Pfam" id="PF01161">
    <property type="entry name" value="PBP"/>
    <property type="match status" value="1"/>
</dbReference>
<protein>
    <submittedName>
        <fullName evidence="4">Phosphatidylethanolamine binding protein</fullName>
    </submittedName>
</protein>
<sequence length="238" mass="25453">MDRSRLSGLACLLVACLFFTLVLFGTGPPANLPDSKADRGDVQTVSRDGRSDISSEAGTLNVSISRFDATAVSLIADMLDAFTPSVALSIAYEGMPIQSGAELSPSEAEVFPTVRVGGSENDLYTLVLVDPDAPSPEAPSEAEWLHWLVTNIPGGQEATAGTDVVPYSGPTPPVGRHRYVFLLYEQAYQIEAQPPTQRNRFKAQMFAQEHELGDPVAASLFYASAAKAERETGETETA</sequence>
<evidence type="ECO:0000256" key="1">
    <source>
        <dbReference type="ARBA" id="ARBA00007091"/>
    </source>
</evidence>
<dbReference type="SUPFAM" id="SSF49777">
    <property type="entry name" value="PEBP-like"/>
    <property type="match status" value="1"/>
</dbReference>
<name>A0A1Y1ID23_KLENI</name>
<dbReference type="CDD" id="cd00866">
    <property type="entry name" value="PEBP_euk"/>
    <property type="match status" value="1"/>
</dbReference>
<comment type="similarity">
    <text evidence="1">Belongs to the phosphatidylethanolamine-binding protein family.</text>
</comment>
<dbReference type="EMBL" id="DF237413">
    <property type="protein sequence ID" value="GAQ88854.1"/>
    <property type="molecule type" value="Genomic_DNA"/>
</dbReference>
<dbReference type="OrthoDB" id="2506647at2759"/>
<dbReference type="InterPro" id="IPR001858">
    <property type="entry name" value="Phosphatidylethanolamine-bd_CS"/>
</dbReference>
<evidence type="ECO:0000256" key="3">
    <source>
        <dbReference type="SAM" id="SignalP"/>
    </source>
</evidence>
<dbReference type="AlphaFoldDB" id="A0A1Y1ID23"/>
<feature type="signal peptide" evidence="3">
    <location>
        <begin position="1"/>
        <end position="24"/>
    </location>
</feature>
<dbReference type="PANTHER" id="PTHR11362">
    <property type="entry name" value="PHOSPHATIDYLETHANOLAMINE-BINDING PROTEIN"/>
    <property type="match status" value="1"/>
</dbReference>
<reference evidence="4 5" key="1">
    <citation type="journal article" date="2014" name="Nat. Commun.">
        <title>Klebsormidium flaccidum genome reveals primary factors for plant terrestrial adaptation.</title>
        <authorList>
            <person name="Hori K."/>
            <person name="Maruyama F."/>
            <person name="Fujisawa T."/>
            <person name="Togashi T."/>
            <person name="Yamamoto N."/>
            <person name="Seo M."/>
            <person name="Sato S."/>
            <person name="Yamada T."/>
            <person name="Mori H."/>
            <person name="Tajima N."/>
            <person name="Moriyama T."/>
            <person name="Ikeuchi M."/>
            <person name="Watanabe M."/>
            <person name="Wada H."/>
            <person name="Kobayashi K."/>
            <person name="Saito M."/>
            <person name="Masuda T."/>
            <person name="Sasaki-Sekimoto Y."/>
            <person name="Mashiguchi K."/>
            <person name="Awai K."/>
            <person name="Shimojima M."/>
            <person name="Masuda S."/>
            <person name="Iwai M."/>
            <person name="Nobusawa T."/>
            <person name="Narise T."/>
            <person name="Kondo S."/>
            <person name="Saito H."/>
            <person name="Sato R."/>
            <person name="Murakawa M."/>
            <person name="Ihara Y."/>
            <person name="Oshima-Yamada Y."/>
            <person name="Ohtaka K."/>
            <person name="Satoh M."/>
            <person name="Sonobe K."/>
            <person name="Ishii M."/>
            <person name="Ohtani R."/>
            <person name="Kanamori-Sato M."/>
            <person name="Honoki R."/>
            <person name="Miyazaki D."/>
            <person name="Mochizuki H."/>
            <person name="Umetsu J."/>
            <person name="Higashi K."/>
            <person name="Shibata D."/>
            <person name="Kamiya Y."/>
            <person name="Sato N."/>
            <person name="Nakamura Y."/>
            <person name="Tabata S."/>
            <person name="Ida S."/>
            <person name="Kurokawa K."/>
            <person name="Ohta H."/>
        </authorList>
    </citation>
    <scope>NUCLEOTIDE SEQUENCE [LARGE SCALE GENOMIC DNA]</scope>
    <source>
        <strain evidence="4 5">NIES-2285</strain>
    </source>
</reference>
<dbReference type="OMA" id="IPEVHYK"/>
<keyword evidence="3" id="KW-0732">Signal</keyword>
<dbReference type="PROSITE" id="PS01220">
    <property type="entry name" value="PBP"/>
    <property type="match status" value="1"/>
</dbReference>
<evidence type="ECO:0000313" key="4">
    <source>
        <dbReference type="EMBL" id="GAQ88854.1"/>
    </source>
</evidence>
<organism evidence="4 5">
    <name type="scientific">Klebsormidium nitens</name>
    <name type="common">Green alga</name>
    <name type="synonym">Ulothrix nitens</name>
    <dbReference type="NCBI Taxonomy" id="105231"/>
    <lineage>
        <taxon>Eukaryota</taxon>
        <taxon>Viridiplantae</taxon>
        <taxon>Streptophyta</taxon>
        <taxon>Klebsormidiophyceae</taxon>
        <taxon>Klebsormidiales</taxon>
        <taxon>Klebsormidiaceae</taxon>
        <taxon>Klebsormidium</taxon>
    </lineage>
</organism>
<dbReference type="InterPro" id="IPR008914">
    <property type="entry name" value="PEBP"/>
</dbReference>
<dbReference type="STRING" id="105231.A0A1Y1ID23"/>
<evidence type="ECO:0000256" key="2">
    <source>
        <dbReference type="SAM" id="MobiDB-lite"/>
    </source>
</evidence>
<gene>
    <name evidence="4" type="ORF">KFL_004640110</name>
</gene>
<dbReference type="InterPro" id="IPR036610">
    <property type="entry name" value="PEBP-like_sf"/>
</dbReference>